<sequence>MIIGILILAIASGSLAGGVMLYLGASFWMVLAVYSLAGTALILGAVAMSALCDQIRQNDSSETNAELNLVQLSKGR</sequence>
<keyword evidence="1" id="KW-0472">Membrane</keyword>
<name>A0A1Y5T7R8_9RHOB</name>
<keyword evidence="1" id="KW-1133">Transmembrane helix</keyword>
<keyword evidence="3" id="KW-1185">Reference proteome</keyword>
<evidence type="ECO:0000313" key="3">
    <source>
        <dbReference type="Proteomes" id="UP000193827"/>
    </source>
</evidence>
<gene>
    <name evidence="2" type="ORF">PEL8287_02992</name>
</gene>
<keyword evidence="1" id="KW-0812">Transmembrane</keyword>
<dbReference type="RefSeq" id="WP_085893214.1">
    <property type="nucleotide sequence ID" value="NZ_FWFL01000008.1"/>
</dbReference>
<organism evidence="2 3">
    <name type="scientific">Roseovarius litorisediminis</name>
    <dbReference type="NCBI Taxonomy" id="1312363"/>
    <lineage>
        <taxon>Bacteria</taxon>
        <taxon>Pseudomonadati</taxon>
        <taxon>Pseudomonadota</taxon>
        <taxon>Alphaproteobacteria</taxon>
        <taxon>Rhodobacterales</taxon>
        <taxon>Roseobacteraceae</taxon>
        <taxon>Roseovarius</taxon>
    </lineage>
</organism>
<proteinExistence type="predicted"/>
<accession>A0A1Y5T7R8</accession>
<feature type="transmembrane region" description="Helical" evidence="1">
    <location>
        <begin position="26"/>
        <end position="51"/>
    </location>
</feature>
<dbReference type="EMBL" id="FWFL01000008">
    <property type="protein sequence ID" value="SLN55890.1"/>
    <property type="molecule type" value="Genomic_DNA"/>
</dbReference>
<protein>
    <submittedName>
        <fullName evidence="2">Uncharacterized protein</fullName>
    </submittedName>
</protein>
<evidence type="ECO:0000313" key="2">
    <source>
        <dbReference type="EMBL" id="SLN55890.1"/>
    </source>
</evidence>
<dbReference type="AlphaFoldDB" id="A0A1Y5T7R8"/>
<evidence type="ECO:0000256" key="1">
    <source>
        <dbReference type="SAM" id="Phobius"/>
    </source>
</evidence>
<dbReference type="Proteomes" id="UP000193827">
    <property type="component" value="Unassembled WGS sequence"/>
</dbReference>
<reference evidence="2 3" key="1">
    <citation type="submission" date="2017-03" db="EMBL/GenBank/DDBJ databases">
        <authorList>
            <person name="Afonso C.L."/>
            <person name="Miller P.J."/>
            <person name="Scott M.A."/>
            <person name="Spackman E."/>
            <person name="Goraichik I."/>
            <person name="Dimitrov K.M."/>
            <person name="Suarez D.L."/>
            <person name="Swayne D.E."/>
        </authorList>
    </citation>
    <scope>NUCLEOTIDE SEQUENCE [LARGE SCALE GENOMIC DNA]</scope>
    <source>
        <strain evidence="2 3">CECT 8287</strain>
    </source>
</reference>